<keyword evidence="2" id="KW-0812">Transmembrane</keyword>
<dbReference type="AlphaFoldDB" id="A0A857JIJ5"/>
<accession>A0A857JIJ5</accession>
<feature type="transmembrane region" description="Helical" evidence="2">
    <location>
        <begin position="6"/>
        <end position="23"/>
    </location>
</feature>
<dbReference type="EMBL" id="CP047656">
    <property type="protein sequence ID" value="QHJ10791.1"/>
    <property type="molecule type" value="Genomic_DNA"/>
</dbReference>
<evidence type="ECO:0000313" key="3">
    <source>
        <dbReference type="EMBL" id="QHJ10791.1"/>
    </source>
</evidence>
<keyword evidence="2" id="KW-1133">Transmembrane helix</keyword>
<keyword evidence="2" id="KW-0472">Membrane</keyword>
<organism evidence="3 4">
    <name type="scientific">Paraglaciecola mesophila</name>
    <dbReference type="NCBI Taxonomy" id="197222"/>
    <lineage>
        <taxon>Bacteria</taxon>
        <taxon>Pseudomonadati</taxon>
        <taxon>Pseudomonadota</taxon>
        <taxon>Gammaproteobacteria</taxon>
        <taxon>Alteromonadales</taxon>
        <taxon>Alteromonadaceae</taxon>
        <taxon>Paraglaciecola</taxon>
    </lineage>
</organism>
<reference evidence="3 4" key="1">
    <citation type="submission" date="2019-12" db="EMBL/GenBank/DDBJ databases">
        <title>Genome sequencing and assembly of endphytes of Porphyra tenera.</title>
        <authorList>
            <person name="Park J.M."/>
            <person name="Shin R."/>
            <person name="Jo S.H."/>
        </authorList>
    </citation>
    <scope>NUCLEOTIDE SEQUENCE [LARGE SCALE GENOMIC DNA]</scope>
    <source>
        <strain evidence="3 4">GPM4</strain>
    </source>
</reference>
<evidence type="ECO:0000313" key="4">
    <source>
        <dbReference type="Proteomes" id="UP000464524"/>
    </source>
</evidence>
<keyword evidence="1" id="KW-0175">Coiled coil</keyword>
<gene>
    <name evidence="3" type="ORF">FX988_01012</name>
</gene>
<dbReference type="RefSeq" id="WP_254700725.1">
    <property type="nucleotide sequence ID" value="NZ_CP047656.1"/>
</dbReference>
<protein>
    <recommendedName>
        <fullName evidence="5">DNA repair protein</fullName>
    </recommendedName>
</protein>
<evidence type="ECO:0000256" key="2">
    <source>
        <dbReference type="SAM" id="Phobius"/>
    </source>
</evidence>
<name>A0A857JIJ5_9ALTE</name>
<sequence>MIFPIIIVLIVSLIVMAIIVNAVQQHRNKVESEKRIEVAKQKNVIDETEEILLATEHIKVSQQLKYILQQRILNALKIIAQINPSVMDINSRLETANNKLKELAGNQEQVSSDSFSLPSSDKQVVVYIKCVKKMRGLLRSEYTKGRVDSSAFVVEDKFLERLQLRANVETLMRRGESSIQAQQLGSARQCIEKAITALDSQTQPDDYIIQRKQELEGKLKQIQDSLRSANTEDVLKRRESERNELDELFSEKKKW</sequence>
<evidence type="ECO:0000256" key="1">
    <source>
        <dbReference type="SAM" id="Coils"/>
    </source>
</evidence>
<dbReference type="KEGG" id="pmes:FX988_01012"/>
<dbReference type="Proteomes" id="UP000464524">
    <property type="component" value="Chromosome"/>
</dbReference>
<proteinExistence type="predicted"/>
<feature type="coiled-coil region" evidence="1">
    <location>
        <begin position="86"/>
        <end position="113"/>
    </location>
</feature>
<keyword evidence="4" id="KW-1185">Reference proteome</keyword>
<evidence type="ECO:0008006" key="5">
    <source>
        <dbReference type="Google" id="ProtNLM"/>
    </source>
</evidence>